<dbReference type="EMBL" id="KE346376">
    <property type="protein sequence ID" value="KJE97964.1"/>
    <property type="molecule type" value="Genomic_DNA"/>
</dbReference>
<reference evidence="3" key="1">
    <citation type="submission" date="2011-02" db="EMBL/GenBank/DDBJ databases">
        <title>The Genome Sequence of Capsaspora owczarzaki ATCC 30864.</title>
        <authorList>
            <person name="Russ C."/>
            <person name="Cuomo C."/>
            <person name="Burger G."/>
            <person name="Gray M.W."/>
            <person name="Holland P.W.H."/>
            <person name="King N."/>
            <person name="Lang F.B.F."/>
            <person name="Roger A.J."/>
            <person name="Ruiz-Trillo I."/>
            <person name="Young S.K."/>
            <person name="Zeng Q."/>
            <person name="Gargeya S."/>
            <person name="Alvarado L."/>
            <person name="Berlin A."/>
            <person name="Chapman S.B."/>
            <person name="Chen Z."/>
            <person name="Freedman E."/>
            <person name="Gellesch M."/>
            <person name="Goldberg J."/>
            <person name="Griggs A."/>
            <person name="Gujja S."/>
            <person name="Heilman E."/>
            <person name="Heiman D."/>
            <person name="Howarth C."/>
            <person name="Mehta T."/>
            <person name="Neiman D."/>
            <person name="Pearson M."/>
            <person name="Roberts A."/>
            <person name="Saif S."/>
            <person name="Shea T."/>
            <person name="Shenoy N."/>
            <person name="Sisk P."/>
            <person name="Stolte C."/>
            <person name="Sykes S."/>
            <person name="White J."/>
            <person name="Yandava C."/>
            <person name="Haas B."/>
            <person name="Nusbaum C."/>
            <person name="Birren B."/>
        </authorList>
    </citation>
    <scope>NUCLEOTIDE SEQUENCE</scope>
    <source>
        <strain evidence="3">ATCC 30864</strain>
    </source>
</reference>
<proteinExistence type="predicted"/>
<keyword evidence="3" id="KW-1185">Reference proteome</keyword>
<dbReference type="PANTHER" id="PTHR10242">
    <property type="entry name" value="8-OXOGUANINE DNA GLYCOSYLASE"/>
    <property type="match status" value="1"/>
</dbReference>
<dbReference type="RefSeq" id="XP_004342630.1">
    <property type="nucleotide sequence ID" value="XM_004342581.2"/>
</dbReference>
<feature type="region of interest" description="Disordered" evidence="1">
    <location>
        <begin position="308"/>
        <end position="329"/>
    </location>
</feature>
<accession>A0A0D2X5K4</accession>
<dbReference type="GO" id="GO:0034039">
    <property type="term" value="F:8-oxo-7,8-dihydroguanine DNA N-glycosylase activity"/>
    <property type="evidence" value="ECO:0007669"/>
    <property type="project" value="TreeGrafter"/>
</dbReference>
<dbReference type="eggNOG" id="ENOG502QUBQ">
    <property type="taxonomic scope" value="Eukaryota"/>
</dbReference>
<dbReference type="STRING" id="595528.A0A0D2X5K4"/>
<dbReference type="Gene3D" id="1.10.340.30">
    <property type="entry name" value="Hypothetical protein, domain 2"/>
    <property type="match status" value="1"/>
</dbReference>
<feature type="compositionally biased region" description="Low complexity" evidence="1">
    <location>
        <begin position="308"/>
        <end position="321"/>
    </location>
</feature>
<feature type="compositionally biased region" description="Low complexity" evidence="1">
    <location>
        <begin position="14"/>
        <end position="24"/>
    </location>
</feature>
<dbReference type="InterPro" id="IPR011257">
    <property type="entry name" value="DNA_glycosylase"/>
</dbReference>
<dbReference type="GO" id="GO:0006285">
    <property type="term" value="P:base-excision repair, AP site formation"/>
    <property type="evidence" value="ECO:0007669"/>
    <property type="project" value="TreeGrafter"/>
</dbReference>
<protein>
    <recommendedName>
        <fullName evidence="4">HhH-GPD domain-containing protein</fullName>
    </recommendedName>
</protein>
<gene>
    <name evidence="2" type="ORF">CAOG_008029</name>
</gene>
<evidence type="ECO:0008006" key="4">
    <source>
        <dbReference type="Google" id="ProtNLM"/>
    </source>
</evidence>
<dbReference type="InterPro" id="IPR052054">
    <property type="entry name" value="Oxidative_DNA_repair_enzyme"/>
</dbReference>
<dbReference type="Proteomes" id="UP000008743">
    <property type="component" value="Unassembled WGS sequence"/>
</dbReference>
<dbReference type="SUPFAM" id="SSF48150">
    <property type="entry name" value="DNA-glycosylase"/>
    <property type="match status" value="1"/>
</dbReference>
<dbReference type="AlphaFoldDB" id="A0A0D2X5K4"/>
<evidence type="ECO:0000313" key="3">
    <source>
        <dbReference type="Proteomes" id="UP000008743"/>
    </source>
</evidence>
<evidence type="ECO:0000313" key="2">
    <source>
        <dbReference type="EMBL" id="KJE97964.1"/>
    </source>
</evidence>
<name>A0A0D2X5K4_CAPO3</name>
<feature type="compositionally biased region" description="Polar residues" evidence="1">
    <location>
        <begin position="1"/>
        <end position="13"/>
    </location>
</feature>
<dbReference type="GO" id="GO:0005634">
    <property type="term" value="C:nucleus"/>
    <property type="evidence" value="ECO:0007669"/>
    <property type="project" value="TreeGrafter"/>
</dbReference>
<feature type="region of interest" description="Disordered" evidence="1">
    <location>
        <begin position="1"/>
        <end position="24"/>
    </location>
</feature>
<sequence length="507" mass="55918">MSLTRSRQSLPRATSSKSTKNSISVSTVTITTSIAAPRAAGTRRRPNKLTETDQSEQLGHFAPVTRFSIPVPNDRSFKLYSAIDSCGFSRIHPNKWVAMAKHAESRSDSGDLPVMTRKKIRLDRDADEPELDARDSRMPDGIDGYFQRTFHRGDGVAVVVRMWQQLGTDDAGDPLPRVECLCHPPLHSASDVDVIVGQIARMLRLDLDTRPFHNLFPAAFHLGFGRVFRSPTLFEDFVKTITSTNVVWGGTRKMNERLCETAGQRIELPASWNWGVLTTTDSPLGPDSVMVQADSAAAAAAAASAAATTTTTTTGAATTPAQSDRKSAKRNAKAANLAASIEYDPATPEVVYSFPTPLEVLNLGLEGLKEQCRVGYRAESILQLAEAIVNNPSTLSSIEKLVNSNADIDLIKKRVQQFRGIGPYACATIMTCLGVFTHLPVDTVFVKHFRDFHGCRDKDAKLVEVAGKRHYDSFHPFQYLVYWCEVWTSHRKSMTYEQMVALSQRGV</sequence>
<organism evidence="2 3">
    <name type="scientific">Capsaspora owczarzaki (strain ATCC 30864)</name>
    <dbReference type="NCBI Taxonomy" id="595528"/>
    <lineage>
        <taxon>Eukaryota</taxon>
        <taxon>Filasterea</taxon>
        <taxon>Capsaspora</taxon>
    </lineage>
</organism>
<dbReference type="OrthoDB" id="4951845at2759"/>
<evidence type="ECO:0000256" key="1">
    <source>
        <dbReference type="SAM" id="MobiDB-lite"/>
    </source>
</evidence>
<dbReference type="InParanoid" id="A0A0D2X5K4"/>
<dbReference type="PANTHER" id="PTHR10242:SF4">
    <property type="entry name" value="OS07G0657600 PROTEIN"/>
    <property type="match status" value="1"/>
</dbReference>